<evidence type="ECO:0000256" key="1">
    <source>
        <dbReference type="SAM" id="Phobius"/>
    </source>
</evidence>
<dbReference type="EMBL" id="JAUTDP010000009">
    <property type="protein sequence ID" value="KAK3396563.1"/>
    <property type="molecule type" value="Genomic_DNA"/>
</dbReference>
<protein>
    <submittedName>
        <fullName evidence="2">Uncharacterized protein</fullName>
    </submittedName>
</protein>
<keyword evidence="1" id="KW-1133">Transmembrane helix</keyword>
<organism evidence="2 3">
    <name type="scientific">Sordaria brevicollis</name>
    <dbReference type="NCBI Taxonomy" id="83679"/>
    <lineage>
        <taxon>Eukaryota</taxon>
        <taxon>Fungi</taxon>
        <taxon>Dikarya</taxon>
        <taxon>Ascomycota</taxon>
        <taxon>Pezizomycotina</taxon>
        <taxon>Sordariomycetes</taxon>
        <taxon>Sordariomycetidae</taxon>
        <taxon>Sordariales</taxon>
        <taxon>Sordariaceae</taxon>
        <taxon>Sordaria</taxon>
    </lineage>
</organism>
<keyword evidence="1" id="KW-0472">Membrane</keyword>
<dbReference type="Proteomes" id="UP001281003">
    <property type="component" value="Unassembled WGS sequence"/>
</dbReference>
<reference evidence="2" key="2">
    <citation type="submission" date="2023-07" db="EMBL/GenBank/DDBJ databases">
        <authorList>
            <consortium name="Lawrence Berkeley National Laboratory"/>
            <person name="Haridas S."/>
            <person name="Hensen N."/>
            <person name="Bonometti L."/>
            <person name="Westerberg I."/>
            <person name="Brannstrom I.O."/>
            <person name="Guillou S."/>
            <person name="Cros-Aarteil S."/>
            <person name="Calhoun S."/>
            <person name="Kuo A."/>
            <person name="Mondo S."/>
            <person name="Pangilinan J."/>
            <person name="Riley R."/>
            <person name="LaButti K."/>
            <person name="Andreopoulos B."/>
            <person name="Lipzen A."/>
            <person name="Chen C."/>
            <person name="Yanf M."/>
            <person name="Daum C."/>
            <person name="Ng V."/>
            <person name="Clum A."/>
            <person name="Steindorff A."/>
            <person name="Ohm R."/>
            <person name="Martin F."/>
            <person name="Silar P."/>
            <person name="Natvig D."/>
            <person name="Lalanne C."/>
            <person name="Gautier V."/>
            <person name="Ament-velasquez S.L."/>
            <person name="Kruys A."/>
            <person name="Hutchinson M.I."/>
            <person name="Powell A.J."/>
            <person name="Barry K."/>
            <person name="Miller A.N."/>
            <person name="Grigoriev I.V."/>
            <person name="Debuchy R."/>
            <person name="Gladieux P."/>
            <person name="Thoren M.H."/>
            <person name="Johannesson H."/>
        </authorList>
    </citation>
    <scope>NUCLEOTIDE SEQUENCE</scope>
    <source>
        <strain evidence="2">FGSC 1904</strain>
    </source>
</reference>
<keyword evidence="1" id="KW-0812">Transmembrane</keyword>
<gene>
    <name evidence="2" type="ORF">B0T20DRAFT_275462</name>
</gene>
<evidence type="ECO:0000313" key="3">
    <source>
        <dbReference type="Proteomes" id="UP001281003"/>
    </source>
</evidence>
<dbReference type="AlphaFoldDB" id="A0AAE0UA45"/>
<accession>A0AAE0UA45</accession>
<proteinExistence type="predicted"/>
<comment type="caution">
    <text evidence="2">The sequence shown here is derived from an EMBL/GenBank/DDBJ whole genome shotgun (WGS) entry which is preliminary data.</text>
</comment>
<name>A0AAE0UA45_SORBR</name>
<evidence type="ECO:0000313" key="2">
    <source>
        <dbReference type="EMBL" id="KAK3396563.1"/>
    </source>
</evidence>
<feature type="transmembrane region" description="Helical" evidence="1">
    <location>
        <begin position="189"/>
        <end position="214"/>
    </location>
</feature>
<keyword evidence="3" id="KW-1185">Reference proteome</keyword>
<reference evidence="2" key="1">
    <citation type="journal article" date="2023" name="Mol. Phylogenet. Evol.">
        <title>Genome-scale phylogeny and comparative genomics of the fungal order Sordariales.</title>
        <authorList>
            <person name="Hensen N."/>
            <person name="Bonometti L."/>
            <person name="Westerberg I."/>
            <person name="Brannstrom I.O."/>
            <person name="Guillou S."/>
            <person name="Cros-Aarteil S."/>
            <person name="Calhoun S."/>
            <person name="Haridas S."/>
            <person name="Kuo A."/>
            <person name="Mondo S."/>
            <person name="Pangilinan J."/>
            <person name="Riley R."/>
            <person name="LaButti K."/>
            <person name="Andreopoulos B."/>
            <person name="Lipzen A."/>
            <person name="Chen C."/>
            <person name="Yan M."/>
            <person name="Daum C."/>
            <person name="Ng V."/>
            <person name="Clum A."/>
            <person name="Steindorff A."/>
            <person name="Ohm R.A."/>
            <person name="Martin F."/>
            <person name="Silar P."/>
            <person name="Natvig D.O."/>
            <person name="Lalanne C."/>
            <person name="Gautier V."/>
            <person name="Ament-Velasquez S.L."/>
            <person name="Kruys A."/>
            <person name="Hutchinson M.I."/>
            <person name="Powell A.J."/>
            <person name="Barry K."/>
            <person name="Miller A.N."/>
            <person name="Grigoriev I.V."/>
            <person name="Debuchy R."/>
            <person name="Gladieux P."/>
            <person name="Hiltunen Thoren M."/>
            <person name="Johannesson H."/>
        </authorList>
    </citation>
    <scope>NUCLEOTIDE SEQUENCE</scope>
    <source>
        <strain evidence="2">FGSC 1904</strain>
    </source>
</reference>
<sequence length="221" mass="25425">MRYYSRVEHRNTTTVFVLLCLRGAWERSRDSQPASHWAVGRRGQLATRKGGSFINYWSFMHNEIPRYISAHIFVSLEKANISTPLYHAFLFEGSHCEIPNESGFYSSRAGHGEKEGRPHWLQPCCSCAAPIRPLRWGQEPGRRLLRAYLIPSPKKAGSGCGRWNSPGLLCRFFCTIEFHFWLGHFDPRFLFLFLSCLFSVIDAGVSLLLFLSYLSSLFRIL</sequence>